<dbReference type="InterPro" id="IPR036396">
    <property type="entry name" value="Cyt_P450_sf"/>
</dbReference>
<proteinExistence type="inferred from homology"/>
<dbReference type="InterPro" id="IPR002397">
    <property type="entry name" value="Cyt_P450_B"/>
</dbReference>
<dbReference type="EMBL" id="AQPF01000002">
    <property type="protein sequence ID" value="KAF0808150.1"/>
    <property type="molecule type" value="Genomic_DNA"/>
</dbReference>
<evidence type="ECO:0000256" key="1">
    <source>
        <dbReference type="ARBA" id="ARBA00001971"/>
    </source>
</evidence>
<comment type="cofactor">
    <cofactor evidence="1">
        <name>heme</name>
        <dbReference type="ChEBI" id="CHEBI:30413"/>
    </cofactor>
</comment>
<dbReference type="Proteomes" id="UP000771797">
    <property type="component" value="Unassembled WGS sequence"/>
</dbReference>
<evidence type="ECO:0000313" key="4">
    <source>
        <dbReference type="EMBL" id="KAF0808150.1"/>
    </source>
</evidence>
<keyword evidence="5" id="KW-1185">Reference proteome</keyword>
<dbReference type="PRINTS" id="PR00385">
    <property type="entry name" value="P450"/>
</dbReference>
<dbReference type="InterPro" id="IPR017972">
    <property type="entry name" value="Cyt_P450_CS"/>
</dbReference>
<organism evidence="4 5">
    <name type="scientific">Alcanivorax xiamenensis</name>
    <dbReference type="NCBI Taxonomy" id="1177156"/>
    <lineage>
        <taxon>Bacteria</taxon>
        <taxon>Pseudomonadati</taxon>
        <taxon>Pseudomonadota</taxon>
        <taxon>Gammaproteobacteria</taxon>
        <taxon>Oceanospirillales</taxon>
        <taxon>Alcanivoracaceae</taxon>
        <taxon>Alcanivorax</taxon>
    </lineage>
</organism>
<keyword evidence="3" id="KW-0503">Monooxygenase</keyword>
<protein>
    <submittedName>
        <fullName evidence="4">Cytochrome P450</fullName>
    </submittedName>
</protein>
<keyword evidence="3" id="KW-0408">Iron</keyword>
<dbReference type="Gene3D" id="1.10.630.10">
    <property type="entry name" value="Cytochrome P450"/>
    <property type="match status" value="1"/>
</dbReference>
<evidence type="ECO:0000256" key="2">
    <source>
        <dbReference type="ARBA" id="ARBA00010617"/>
    </source>
</evidence>
<dbReference type="PANTHER" id="PTHR46696">
    <property type="entry name" value="P450, PUTATIVE (EUROFUNG)-RELATED"/>
    <property type="match status" value="1"/>
</dbReference>
<dbReference type="InterPro" id="IPR001128">
    <property type="entry name" value="Cyt_P450"/>
</dbReference>
<dbReference type="PRINTS" id="PR00359">
    <property type="entry name" value="BP450"/>
</dbReference>
<keyword evidence="3" id="KW-0560">Oxidoreductase</keyword>
<accession>A0ABQ6YDB8</accession>
<dbReference type="RefSeq" id="WP_133492344.1">
    <property type="nucleotide sequence ID" value="NZ_AQPF01000002.1"/>
</dbReference>
<evidence type="ECO:0000313" key="5">
    <source>
        <dbReference type="Proteomes" id="UP000771797"/>
    </source>
</evidence>
<dbReference type="CDD" id="cd11031">
    <property type="entry name" value="Cyp158A-like"/>
    <property type="match status" value="1"/>
</dbReference>
<comment type="caution">
    <text evidence="4">The sequence shown here is derived from an EMBL/GenBank/DDBJ whole genome shotgun (WGS) entry which is preliminary data.</text>
</comment>
<reference evidence="4 5" key="1">
    <citation type="submission" date="2012-09" db="EMBL/GenBank/DDBJ databases">
        <title>Genome Sequence of alkane-degrading Bacterium Alcanivorax sp. 6-D-6.</title>
        <authorList>
            <person name="Lai Q."/>
            <person name="Shao Z."/>
        </authorList>
    </citation>
    <scope>NUCLEOTIDE SEQUENCE [LARGE SCALE GENOMIC DNA]</scope>
    <source>
        <strain evidence="4 5">6-D-6</strain>
    </source>
</reference>
<comment type="similarity">
    <text evidence="2 3">Belongs to the cytochrome P450 family.</text>
</comment>
<evidence type="ECO:0000256" key="3">
    <source>
        <dbReference type="RuleBase" id="RU000461"/>
    </source>
</evidence>
<dbReference type="PANTHER" id="PTHR46696:SF1">
    <property type="entry name" value="CYTOCHROME P450 YJIB-RELATED"/>
    <property type="match status" value="1"/>
</dbReference>
<dbReference type="Pfam" id="PF00067">
    <property type="entry name" value="p450"/>
    <property type="match status" value="1"/>
</dbReference>
<dbReference type="SUPFAM" id="SSF48264">
    <property type="entry name" value="Cytochrome P450"/>
    <property type="match status" value="1"/>
</dbReference>
<gene>
    <name evidence="4" type="ORF">A6D6_00540</name>
</gene>
<keyword evidence="3" id="KW-0479">Metal-binding</keyword>
<keyword evidence="3" id="KW-0349">Heme</keyword>
<dbReference type="PROSITE" id="PS00086">
    <property type="entry name" value="CYTOCHROME_P450"/>
    <property type="match status" value="1"/>
</dbReference>
<name>A0ABQ6YDB8_9GAMM</name>
<sequence length="396" mass="44472">MTSTVEPPLSYPFNRFDGLELSEQYTRALSRTGLTRITLPFDGDAWLATRYEDVRLVLSDRRLSRAEATQRERVPRAFPRVAGGIVIMDPPELTRLRKLALQAFTVRRVEGLRPHVREVADGLIDDMLRRGAPADLVADYALPIPMSVICQLLGVPLADQPRFKIWNDSLLSTNALSAEETQKNLGELSQYIMGLINERREQPRDDLISAMIQARDQDDRLSQGELVLLCIAILVAGYEGVSSHIPNFLYTLLSQPETLDRLRSDPARIADAVEELLRLIPLASAAMFVHFAREDVQVGDTLVRAGEAVFASVGAANRDPRRFPRPDRLDIDRDASGHFAFGHGMHHCIGAGLARVELQEALGALLRRFPEIHIRGEIEWKTKTFFRGPLRMPVAW</sequence>